<dbReference type="Proteomes" id="UP000012960">
    <property type="component" value="Unplaced"/>
</dbReference>
<evidence type="ECO:0000313" key="3">
    <source>
        <dbReference type="Proteomes" id="UP000012960"/>
    </source>
</evidence>
<proteinExistence type="predicted"/>
<reference evidence="1" key="1">
    <citation type="submission" date="2021-03" db="EMBL/GenBank/DDBJ databases">
        <authorList>
            <consortium name="Genoscope - CEA"/>
            <person name="William W."/>
        </authorList>
    </citation>
    <scope>NUCLEOTIDE SEQUENCE</scope>
    <source>
        <strain evidence="1">Doubled-haploid Pahang</strain>
    </source>
</reference>
<dbReference type="InParanoid" id="A0A804HPI1"/>
<accession>A0A804HPI1</accession>
<dbReference type="AlphaFoldDB" id="A0A804HPI1"/>
<sequence length="53" mass="6040">MVRMGSERSSPGRKAFDLKEALDMFGARSNADLVPDGWEAWEIITDVRMLRQV</sequence>
<evidence type="ECO:0000313" key="2">
    <source>
        <dbReference type="EnsemblPlants" id="Ma01_p02470.1"/>
    </source>
</evidence>
<dbReference type="EnsemblPlants" id="Ma01_t02470.1">
    <property type="protein sequence ID" value="Ma01_p02470.1"/>
    <property type="gene ID" value="Ma01_g02470"/>
</dbReference>
<dbReference type="Gramene" id="Ma01_t02470.1">
    <property type="protein sequence ID" value="Ma01_p02470.1"/>
    <property type="gene ID" value="Ma01_g02470"/>
</dbReference>
<keyword evidence="3" id="KW-1185">Reference proteome</keyword>
<gene>
    <name evidence="1" type="ORF">GSMUA_286350.1</name>
</gene>
<dbReference type="EMBL" id="HG996466">
    <property type="protein sequence ID" value="CAG1858340.1"/>
    <property type="molecule type" value="Genomic_DNA"/>
</dbReference>
<name>A0A804HPI1_MUSAM</name>
<protein>
    <submittedName>
        <fullName evidence="1">(wild Malaysian banana) hypothetical protein</fullName>
    </submittedName>
</protein>
<evidence type="ECO:0000313" key="1">
    <source>
        <dbReference type="EMBL" id="CAG1858340.1"/>
    </source>
</evidence>
<reference evidence="2" key="2">
    <citation type="submission" date="2021-05" db="UniProtKB">
        <authorList>
            <consortium name="EnsemblPlants"/>
        </authorList>
    </citation>
    <scope>IDENTIFICATION</scope>
    <source>
        <strain evidence="2">subsp. malaccensis</strain>
    </source>
</reference>
<organism evidence="2 3">
    <name type="scientific">Musa acuminata subsp. malaccensis</name>
    <name type="common">Wild banana</name>
    <name type="synonym">Musa malaccensis</name>
    <dbReference type="NCBI Taxonomy" id="214687"/>
    <lineage>
        <taxon>Eukaryota</taxon>
        <taxon>Viridiplantae</taxon>
        <taxon>Streptophyta</taxon>
        <taxon>Embryophyta</taxon>
        <taxon>Tracheophyta</taxon>
        <taxon>Spermatophyta</taxon>
        <taxon>Magnoliopsida</taxon>
        <taxon>Liliopsida</taxon>
        <taxon>Zingiberales</taxon>
        <taxon>Musaceae</taxon>
        <taxon>Musa</taxon>
    </lineage>
</organism>